<dbReference type="Proteomes" id="UP001244295">
    <property type="component" value="Unassembled WGS sequence"/>
</dbReference>
<protein>
    <submittedName>
        <fullName evidence="2">Uncharacterized protein</fullName>
    </submittedName>
</protein>
<dbReference type="EMBL" id="JAUSRR010000012">
    <property type="protein sequence ID" value="MDP9926662.1"/>
    <property type="molecule type" value="Genomic_DNA"/>
</dbReference>
<dbReference type="AlphaFoldDB" id="A0AAW8E4C7"/>
<organism evidence="2 3">
    <name type="scientific">Variovorax boronicumulans</name>
    <dbReference type="NCBI Taxonomy" id="436515"/>
    <lineage>
        <taxon>Bacteria</taxon>
        <taxon>Pseudomonadati</taxon>
        <taxon>Pseudomonadota</taxon>
        <taxon>Betaproteobacteria</taxon>
        <taxon>Burkholderiales</taxon>
        <taxon>Comamonadaceae</taxon>
        <taxon>Variovorax</taxon>
    </lineage>
</organism>
<name>A0AAW8E4C7_9BURK</name>
<feature type="chain" id="PRO_5043868939" evidence="1">
    <location>
        <begin position="25"/>
        <end position="500"/>
    </location>
</feature>
<evidence type="ECO:0000313" key="2">
    <source>
        <dbReference type="EMBL" id="MDP9926662.1"/>
    </source>
</evidence>
<evidence type="ECO:0000313" key="3">
    <source>
        <dbReference type="Proteomes" id="UP001244295"/>
    </source>
</evidence>
<reference evidence="2" key="1">
    <citation type="submission" date="2023-07" db="EMBL/GenBank/DDBJ databases">
        <title>Sorghum-associated microbial communities from plants grown in Nebraska, USA.</title>
        <authorList>
            <person name="Schachtman D."/>
        </authorList>
    </citation>
    <scope>NUCLEOTIDE SEQUENCE</scope>
    <source>
        <strain evidence="2">DS2795</strain>
    </source>
</reference>
<comment type="caution">
    <text evidence="2">The sequence shown here is derived from an EMBL/GenBank/DDBJ whole genome shotgun (WGS) entry which is preliminary data.</text>
</comment>
<dbReference type="RefSeq" id="WP_307638331.1">
    <property type="nucleotide sequence ID" value="NZ_JAUSRR010000012.1"/>
</dbReference>
<accession>A0AAW8E4C7</accession>
<feature type="signal peptide" evidence="1">
    <location>
        <begin position="1"/>
        <end position="24"/>
    </location>
</feature>
<keyword evidence="1" id="KW-0732">Signal</keyword>
<proteinExistence type="predicted"/>
<gene>
    <name evidence="2" type="ORF">J2W25_005711</name>
</gene>
<sequence>MQRFQKLIFCFSFGLILFASNASAASPPERSSQFACGGELEANIWRRWDTDGKRLLESLVVDRLLKQGDTYALYDFEIYFHNLLSMAQRCNRVDRHAEFAAWISKTYAQLSVAQGKKYSLEWVCRGGTICNEKNRLVNKEVMLTSVQFLALATSVANGLSRDGSVADNKAFAAETARIAFLHLQRWDNPSARRSLQMRIVAKASDVKDGSSALFFSDKDVWQIVMYAELAGVLTRYPDLQKELLPKEAAAALGDHLQLLLELFKARTSLRRSKESGGREIQVADLDRGFSRLYADNRYAGYTDKNPPVRCVTKPAESSEKKIQILVEAQSLKPADTLGWDISHARRLVHLFDAIERNRGAMQSFYKIRQEILPDEAIMTAFARQFRASVWNQDKKYPLFANYYGGANGWYRVAYDNGANSCTEGIPPFGLSSAFPTGGYATWSRWDETLGELGRQFFFLTFSSNETDIRFVQTAYPAFSNRASNDVRTRSELAFWPTLIK</sequence>
<evidence type="ECO:0000256" key="1">
    <source>
        <dbReference type="SAM" id="SignalP"/>
    </source>
</evidence>